<dbReference type="RefSeq" id="WP_033703454.1">
    <property type="nucleotide sequence ID" value="NZ_CP116669.1"/>
</dbReference>
<dbReference type="EMBL" id="CP116669">
    <property type="protein sequence ID" value="WCI00834.1"/>
    <property type="molecule type" value="Genomic_DNA"/>
</dbReference>
<organism evidence="1 2">
    <name type="scientific">Pseudomonas capeferrum</name>
    <dbReference type="NCBI Taxonomy" id="1495066"/>
    <lineage>
        <taxon>Bacteria</taxon>
        <taxon>Pseudomonadati</taxon>
        <taxon>Pseudomonadota</taxon>
        <taxon>Gammaproteobacteria</taxon>
        <taxon>Pseudomonadales</taxon>
        <taxon>Pseudomonadaceae</taxon>
        <taxon>Pseudomonas</taxon>
    </lineage>
</organism>
<accession>A0ABY7RCC3</accession>
<evidence type="ECO:0000313" key="1">
    <source>
        <dbReference type="EMBL" id="WCI00834.1"/>
    </source>
</evidence>
<evidence type="ECO:0000313" key="2">
    <source>
        <dbReference type="Proteomes" id="UP001214301"/>
    </source>
</evidence>
<proteinExistence type="predicted"/>
<sequence length="516" mass="58822">MSDEMRSQYDLFGWKVRLDFYSRPVNYSYAVWHQGVGDTRPEDTEAFDFERVISPGTSWEHCTGLLGLPWLEFQPYPHERPILIRRRLARFVRTSIRRDLGEVIRKVSELIAVEAGEPYYLHQQFHFDAFVGTLDAEKVLRLQVAKGSTFALGYLDSLKRDEEAAEGFRARFEALPDERRVIRMRRLSIEPGSDWLIKPLYFAIRMVPERSRWDPFTMACNLYMTYQAEPGGRIPVDGAWVLGEEGHVAQALVDDRIIPSVAPPSRHFMGLASLLYPEGGIRSLSVGRSAPVSFVWYKDRFFSPPAAVNSEGMYHAEPLIKVVDGVRSRTHVALTPQTLPGVSWQLGESSKGRYEPDRSGCWYCPPADPQPEYDQDGKTQKPCALKASLGELLTIDVLESRYYGRVFQSTFVIVNAFPTHFFRVRNHNGRVSLRLYYIGIGGAQVEVDPQVIEWQVVAGDGRMAQDGTFTPGHSSTFSVVQAIEPDERQRYWYWAFIVIPVPLMDVDTFVAMSDSR</sequence>
<dbReference type="GeneID" id="301039233"/>
<evidence type="ECO:0008006" key="3">
    <source>
        <dbReference type="Google" id="ProtNLM"/>
    </source>
</evidence>
<gene>
    <name evidence="1" type="ORF">PMC74_02735</name>
</gene>
<keyword evidence="2" id="KW-1185">Reference proteome</keyword>
<protein>
    <recommendedName>
        <fullName evidence="3">Prophage PssSM-03</fullName>
    </recommendedName>
</protein>
<name>A0ABY7RCC3_9PSED</name>
<reference evidence="1 2" key="1">
    <citation type="journal article" date="2020" name="Front. Microbiol.">
        <title>Toward Biorecycling: Isolation of a Soil Bacterium That Grows on a Polyurethane Oligomer and Monomer.</title>
        <authorList>
            <person name="Espinosa M.J.C."/>
            <person name="Blanco A.C."/>
            <person name="Schmidgall T."/>
            <person name="Atanasoff-Kardjalieff A.K."/>
            <person name="Kappelmeyer U."/>
            <person name="Tischler D."/>
            <person name="Pieper D.H."/>
            <person name="Heipieper H.J."/>
            <person name="Eberlein C."/>
        </authorList>
    </citation>
    <scope>NUCLEOTIDE SEQUENCE [LARGE SCALE GENOMIC DNA]</scope>
    <source>
        <strain evidence="1 2">TDA1</strain>
    </source>
</reference>
<dbReference type="Proteomes" id="UP001214301">
    <property type="component" value="Chromosome"/>
</dbReference>